<evidence type="ECO:0000313" key="2">
    <source>
        <dbReference type="EMBL" id="MEQ2211468.1"/>
    </source>
</evidence>
<dbReference type="EMBL" id="JAHRIN010058940">
    <property type="protein sequence ID" value="MEQ2211468.1"/>
    <property type="molecule type" value="Genomic_DNA"/>
</dbReference>
<evidence type="ECO:0008006" key="4">
    <source>
        <dbReference type="Google" id="ProtNLM"/>
    </source>
</evidence>
<gene>
    <name evidence="2" type="ORF">XENOCAPTIV_002457</name>
</gene>
<evidence type="ECO:0000256" key="1">
    <source>
        <dbReference type="ARBA" id="ARBA00022737"/>
    </source>
</evidence>
<proteinExistence type="predicted"/>
<reference evidence="2 3" key="1">
    <citation type="submission" date="2021-06" db="EMBL/GenBank/DDBJ databases">
        <authorList>
            <person name="Palmer J.M."/>
        </authorList>
    </citation>
    <scope>NUCLEOTIDE SEQUENCE [LARGE SCALE GENOMIC DNA]</scope>
    <source>
        <strain evidence="2 3">XC_2019</strain>
        <tissue evidence="2">Muscle</tissue>
    </source>
</reference>
<dbReference type="PANTHER" id="PTHR23346">
    <property type="entry name" value="TRANSLATIONAL ACTIVATOR GCN1-RELATED"/>
    <property type="match status" value="1"/>
</dbReference>
<keyword evidence="3" id="KW-1185">Reference proteome</keyword>
<comment type="caution">
    <text evidence="2">The sequence shown here is derived from an EMBL/GenBank/DDBJ whole genome shotgun (WGS) entry which is preliminary data.</text>
</comment>
<protein>
    <recommendedName>
        <fullName evidence="4">TELO2 interacting protein 1</fullName>
    </recommendedName>
</protein>
<dbReference type="Gene3D" id="1.25.10.10">
    <property type="entry name" value="Leucine-rich Repeat Variant"/>
    <property type="match status" value="1"/>
</dbReference>
<evidence type="ECO:0000313" key="3">
    <source>
        <dbReference type="Proteomes" id="UP001434883"/>
    </source>
</evidence>
<name>A0ABV0RV57_9TELE</name>
<dbReference type="Proteomes" id="UP001434883">
    <property type="component" value="Unassembled WGS sequence"/>
</dbReference>
<keyword evidence="1" id="KW-0677">Repeat</keyword>
<dbReference type="InterPro" id="IPR011989">
    <property type="entry name" value="ARM-like"/>
</dbReference>
<sequence length="440" mass="47836">LLVISMLSNVQVLPQDVLVSESGELTELGRSYTPPRVLLDALCVVCSAASQWGDPTEAENMAMETLILDVDLQSAVGLLEATLKEGPAQITRELPAVLQVLMPLLHSPLAAPRIQQVFLDIGVCLMPKHLHNLGVLVGHVTLRLLKPECDLDQAWGEEDLDTAAHRTVLLLNDHTVPQREGKTAGSTEETESMMTRALQVISVHCQLRASTDGDDMELDEVLASQCLTALCASAGGGDGCTVAEQPEIDVLLNALLSPCFSVRDASLRVTPLFLFFVPDALNDRHNEVRRCMLDAALSALNTHGKVLFLFPAIKDDAAGIVRNLLQLLLESDKYAERKGAAYGLAGLVKGLGILALKQQNIMATLTDAIQDKKNFRRREGALFAFEMLCNMLGKLFEPYVVHVLPHLLLCFGDGNQYVREVSGHTGIQLALVPALTKLMQ</sequence>
<accession>A0ABV0RV57</accession>
<dbReference type="SUPFAM" id="SSF48371">
    <property type="entry name" value="ARM repeat"/>
    <property type="match status" value="1"/>
</dbReference>
<organism evidence="2 3">
    <name type="scientific">Xenoophorus captivus</name>
    <dbReference type="NCBI Taxonomy" id="1517983"/>
    <lineage>
        <taxon>Eukaryota</taxon>
        <taxon>Metazoa</taxon>
        <taxon>Chordata</taxon>
        <taxon>Craniata</taxon>
        <taxon>Vertebrata</taxon>
        <taxon>Euteleostomi</taxon>
        <taxon>Actinopterygii</taxon>
        <taxon>Neopterygii</taxon>
        <taxon>Teleostei</taxon>
        <taxon>Neoteleostei</taxon>
        <taxon>Acanthomorphata</taxon>
        <taxon>Ovalentaria</taxon>
        <taxon>Atherinomorphae</taxon>
        <taxon>Cyprinodontiformes</taxon>
        <taxon>Goodeidae</taxon>
        <taxon>Xenoophorus</taxon>
    </lineage>
</organism>
<dbReference type="InterPro" id="IPR016024">
    <property type="entry name" value="ARM-type_fold"/>
</dbReference>
<feature type="non-terminal residue" evidence="2">
    <location>
        <position position="1"/>
    </location>
</feature>
<dbReference type="PANTHER" id="PTHR23346:SF7">
    <property type="entry name" value="STALLED RIBOSOME SENSOR GCN1"/>
    <property type="match status" value="1"/>
</dbReference>
<dbReference type="Pfam" id="PF24987">
    <property type="entry name" value="HEAT_EF3_N"/>
    <property type="match status" value="1"/>
</dbReference>